<accession>A0A5M9QTQ6</accession>
<evidence type="ECO:0000259" key="1">
    <source>
        <dbReference type="Pfam" id="PF03235"/>
    </source>
</evidence>
<sequence length="692" mass="80690">MKASQSTINDFFALTNTMFSIPVYQRNYTWAQTNCAKLLEDVVSIAKNEKTHFMGSITYILHFIDEENSLRKLQEFVIIDGQQRITTIMLLLKALETKTQDESIKDEISRLLSLSKGQKLRLKPIKRDREAFDLVMQNRWTEIQGKSHIRENYAFFLKELDNYLAKGYSIEEIYGAFLRLKIVGIGLELGDDDPQVVFESINATGVQLTGLDLIRNYLMMGENSAKQQELYEKYWIPLEEWLGVDAKGESKNLNEFILTYLRIYYEDKVKEGEREIYYSLKAHHREHFPDDIEALMRDMRKYGRIYQVFLEGHQYGLEQPNATAQQLANLRKLVGVLVSIKFGVAKPFVLRLARDFEEGKLDYENFYEILQILISYYVRRSVCGEQTAALNKILYSLYRDLGDEVSADGLKRYLGRQFGRGIFPNDDRIKQAFATRNAYSLRNICKFILLEIEKLSNVEPPREEELEVEHFYPQSATQEWRDLVGDYYTFEQDYCNNFGNLTLTGQNLKLSNKPYEEKIELMDKHSSLHLNDYFINSTDSWGIDEVLARSEYLAQQFCQVAMFQDLPKEYRARELSKSLDDDLTFHKFSSITLPNGQRHFARNASYLAKSVIEYLLENARDAFESYTGDELPSYIYWDSTKAAARRRDGTLIVPFEKLGFYFVSNAALRDVGRNLKRLIEGCGLNPREFVIE</sequence>
<dbReference type="InterPro" id="IPR004919">
    <property type="entry name" value="GmrSD_N"/>
</dbReference>
<dbReference type="RefSeq" id="WP_150336615.1">
    <property type="nucleotide sequence ID" value="NZ_JAERIX010000005.1"/>
</dbReference>
<gene>
    <name evidence="3" type="ORF">F4V45_00715</name>
</gene>
<dbReference type="InterPro" id="IPR011089">
    <property type="entry name" value="GmrSD_C"/>
</dbReference>
<dbReference type="EMBL" id="VXKE01000001">
    <property type="protein sequence ID" value="KAA8711531.1"/>
    <property type="molecule type" value="Genomic_DNA"/>
</dbReference>
<dbReference type="Proteomes" id="UP000323707">
    <property type="component" value="Unassembled WGS sequence"/>
</dbReference>
<name>A0A5M9QTQ6_9HELI</name>
<dbReference type="PANTHER" id="PTHR35149">
    <property type="entry name" value="SLL5132 PROTEIN"/>
    <property type="match status" value="1"/>
</dbReference>
<feature type="domain" description="GmrSD restriction endonucleases N-terminal" evidence="1">
    <location>
        <begin position="10"/>
        <end position="219"/>
    </location>
</feature>
<organism evidence="3 4">
    <name type="scientific">Helicobacter canis</name>
    <dbReference type="NCBI Taxonomy" id="29419"/>
    <lineage>
        <taxon>Bacteria</taxon>
        <taxon>Pseudomonadati</taxon>
        <taxon>Campylobacterota</taxon>
        <taxon>Epsilonproteobacteria</taxon>
        <taxon>Campylobacterales</taxon>
        <taxon>Helicobacteraceae</taxon>
        <taxon>Helicobacter</taxon>
    </lineage>
</organism>
<comment type="caution">
    <text evidence="3">The sequence shown here is derived from an EMBL/GenBank/DDBJ whole genome shotgun (WGS) entry which is preliminary data.</text>
</comment>
<dbReference type="AlphaFoldDB" id="A0A5M9QTQ6"/>
<evidence type="ECO:0000313" key="4">
    <source>
        <dbReference type="Proteomes" id="UP000323707"/>
    </source>
</evidence>
<evidence type="ECO:0000259" key="2">
    <source>
        <dbReference type="Pfam" id="PF07510"/>
    </source>
</evidence>
<proteinExistence type="predicted"/>
<feature type="domain" description="GmrSD restriction endonucleases C-terminal" evidence="2">
    <location>
        <begin position="424"/>
        <end position="555"/>
    </location>
</feature>
<dbReference type="Pfam" id="PF03235">
    <property type="entry name" value="GmrSD_N"/>
    <property type="match status" value="1"/>
</dbReference>
<protein>
    <submittedName>
        <fullName evidence="3">DUF262 domain-containing protein</fullName>
    </submittedName>
</protein>
<evidence type="ECO:0000313" key="3">
    <source>
        <dbReference type="EMBL" id="KAA8711531.1"/>
    </source>
</evidence>
<dbReference type="PANTHER" id="PTHR35149:SF2">
    <property type="entry name" value="DUF262 DOMAIN-CONTAINING PROTEIN"/>
    <property type="match status" value="1"/>
</dbReference>
<reference evidence="3 4" key="1">
    <citation type="submission" date="2019-09" db="EMBL/GenBank/DDBJ databases">
        <title>Draft genome sequence of various Type strains from the CCUG.</title>
        <authorList>
            <person name="Pineiro-Iglesias B."/>
            <person name="Tunovic T."/>
            <person name="Unosson C."/>
            <person name="Inganas E."/>
            <person name="Ohlen M."/>
            <person name="Cardew S."/>
            <person name="Jensie-Markopoulos S."/>
            <person name="Salva-Serra F."/>
            <person name="Jaen-Luchoro D."/>
            <person name="Karlsson R."/>
            <person name="Svensson-Stadler L."/>
            <person name="Chun J."/>
            <person name="Moore E."/>
        </authorList>
    </citation>
    <scope>NUCLEOTIDE SEQUENCE [LARGE SCALE GENOMIC DNA]</scope>
    <source>
        <strain evidence="3 4">CCUG 32756T</strain>
    </source>
</reference>
<dbReference type="Pfam" id="PF07510">
    <property type="entry name" value="GmrSD_C"/>
    <property type="match status" value="1"/>
</dbReference>